<evidence type="ECO:0000259" key="6">
    <source>
        <dbReference type="Pfam" id="PF24568"/>
    </source>
</evidence>
<accession>A0A4R3JC34</accession>
<feature type="domain" description="Peptidoglycan hydrolase PcsB coiled-coil" evidence="6">
    <location>
        <begin position="92"/>
        <end position="155"/>
    </location>
</feature>
<evidence type="ECO:0000313" key="7">
    <source>
        <dbReference type="EMBL" id="GBU04027.1"/>
    </source>
</evidence>
<dbReference type="InterPro" id="IPR036908">
    <property type="entry name" value="RlpA-like_sf"/>
</dbReference>
<evidence type="ECO:0000256" key="3">
    <source>
        <dbReference type="SAM" id="MobiDB-lite"/>
    </source>
</evidence>
<evidence type="ECO:0000259" key="5">
    <source>
        <dbReference type="Pfam" id="PF06725"/>
    </source>
</evidence>
<feature type="compositionally biased region" description="Pro residues" evidence="3">
    <location>
        <begin position="232"/>
        <end position="253"/>
    </location>
</feature>
<dbReference type="Gene3D" id="2.40.40.10">
    <property type="entry name" value="RlpA-like domain"/>
    <property type="match status" value="1"/>
</dbReference>
<dbReference type="CDD" id="cd14667">
    <property type="entry name" value="3D_containing_proteins"/>
    <property type="match status" value="1"/>
</dbReference>
<dbReference type="Pfam" id="PF24568">
    <property type="entry name" value="CC_PcsB"/>
    <property type="match status" value="1"/>
</dbReference>
<sequence length="360" mass="39135">MNTKVKRMMRTLLSCTLAVSMYLPCTNVYATDTVDNLEKKTNELSSELSKVNEELSTLSSELDSTISKVESTTNAIELTKVSLADAQAKEVQQYSDMKLRIKYIYEAGDLSFLELLFSAEDMTDLLNKADFIQNISSYDRKMLDELHNTKVEIQKQQTLLEDEKEALVTLQTQMDQKCNDLQAKAASTSTELNNYSDQLARAKAAAEAAARAAEEQQRLEQELAQQQQQQPAPSPSVPDQPVTPPVSPEPSPQLPDSGNTTPPSGTSLGVFKITHYCACSICCGEYSNGITASGTTAQAGRTIAVDPSLIPLGSSVVINGHTYVAEDTGGAIKGNRIDVFVSSHSEALANGVYYAEVILQ</sequence>
<dbReference type="EMBL" id="BHEO01000002">
    <property type="protein sequence ID" value="GBU04027.1"/>
    <property type="molecule type" value="Genomic_DNA"/>
</dbReference>
<dbReference type="Gene3D" id="6.10.250.3150">
    <property type="match status" value="1"/>
</dbReference>
<dbReference type="InterPro" id="IPR010611">
    <property type="entry name" value="3D_dom"/>
</dbReference>
<feature type="chain" id="PRO_5020509709" evidence="4">
    <location>
        <begin position="31"/>
        <end position="360"/>
    </location>
</feature>
<dbReference type="Pfam" id="PF06725">
    <property type="entry name" value="3D"/>
    <property type="match status" value="1"/>
</dbReference>
<organism evidence="8 9">
    <name type="scientific">Faecalimonas umbilicata</name>
    <dbReference type="NCBI Taxonomy" id="1912855"/>
    <lineage>
        <taxon>Bacteria</taxon>
        <taxon>Bacillati</taxon>
        <taxon>Bacillota</taxon>
        <taxon>Clostridia</taxon>
        <taxon>Lachnospirales</taxon>
        <taxon>Lachnospiraceae</taxon>
        <taxon>Faecalimonas</taxon>
    </lineage>
</organism>
<dbReference type="SUPFAM" id="SSF50685">
    <property type="entry name" value="Barwin-like endoglucanases"/>
    <property type="match status" value="1"/>
</dbReference>
<dbReference type="Proteomes" id="UP000702954">
    <property type="component" value="Unassembled WGS sequence"/>
</dbReference>
<evidence type="ECO:0000256" key="2">
    <source>
        <dbReference type="SAM" id="Coils"/>
    </source>
</evidence>
<keyword evidence="2" id="KW-0175">Coiled coil</keyword>
<feature type="domain" description="3D" evidence="5">
    <location>
        <begin position="301"/>
        <end position="353"/>
    </location>
</feature>
<protein>
    <submittedName>
        <fullName evidence="8">3D (Asp-Asp-Asp) domain-containing protein</fullName>
    </submittedName>
</protein>
<dbReference type="InterPro" id="IPR057309">
    <property type="entry name" value="PcsB_CC"/>
</dbReference>
<feature type="compositionally biased region" description="Basic and acidic residues" evidence="3">
    <location>
        <begin position="212"/>
        <end position="221"/>
    </location>
</feature>
<dbReference type="PANTHER" id="PTHR39160:SF4">
    <property type="entry name" value="RESUSCITATION-PROMOTING FACTOR RPFB"/>
    <property type="match status" value="1"/>
</dbReference>
<feature type="signal peptide" evidence="4">
    <location>
        <begin position="1"/>
        <end position="30"/>
    </location>
</feature>
<dbReference type="Proteomes" id="UP000294613">
    <property type="component" value="Unassembled WGS sequence"/>
</dbReference>
<comment type="caution">
    <text evidence="8">The sequence shown here is derived from an EMBL/GenBank/DDBJ whole genome shotgun (WGS) entry which is preliminary data.</text>
</comment>
<name>A0A4R3JC34_9FIRM</name>
<dbReference type="InterPro" id="IPR051933">
    <property type="entry name" value="Resuscitation_pf_RpfB"/>
</dbReference>
<evidence type="ECO:0000313" key="9">
    <source>
        <dbReference type="Proteomes" id="UP000294613"/>
    </source>
</evidence>
<dbReference type="PANTHER" id="PTHR39160">
    <property type="entry name" value="CELL WALL-BINDING PROTEIN YOCH"/>
    <property type="match status" value="1"/>
</dbReference>
<feature type="coiled-coil region" evidence="2">
    <location>
        <begin position="34"/>
        <end position="61"/>
    </location>
</feature>
<dbReference type="InterPro" id="IPR059180">
    <property type="entry name" value="3D_YorM"/>
</dbReference>
<dbReference type="AlphaFoldDB" id="A0A4R3JC34"/>
<keyword evidence="10" id="KW-1185">Reference proteome</keyword>
<dbReference type="RefSeq" id="WP_039861795.1">
    <property type="nucleotide sequence ID" value="NZ_BHEO01000002.1"/>
</dbReference>
<dbReference type="GO" id="GO:0019867">
    <property type="term" value="C:outer membrane"/>
    <property type="evidence" value="ECO:0007669"/>
    <property type="project" value="InterPro"/>
</dbReference>
<dbReference type="GO" id="GO:0004553">
    <property type="term" value="F:hydrolase activity, hydrolyzing O-glycosyl compounds"/>
    <property type="evidence" value="ECO:0007669"/>
    <property type="project" value="InterPro"/>
</dbReference>
<feature type="compositionally biased region" description="Polar residues" evidence="3">
    <location>
        <begin position="256"/>
        <end position="265"/>
    </location>
</feature>
<dbReference type="EMBL" id="SLZV01000031">
    <property type="protein sequence ID" value="TCS62686.1"/>
    <property type="molecule type" value="Genomic_DNA"/>
</dbReference>
<evidence type="ECO:0000313" key="10">
    <source>
        <dbReference type="Proteomes" id="UP000702954"/>
    </source>
</evidence>
<evidence type="ECO:0000313" key="8">
    <source>
        <dbReference type="EMBL" id="TCS62686.1"/>
    </source>
</evidence>
<evidence type="ECO:0000256" key="1">
    <source>
        <dbReference type="ARBA" id="ARBA00022729"/>
    </source>
</evidence>
<dbReference type="GO" id="GO:0009254">
    <property type="term" value="P:peptidoglycan turnover"/>
    <property type="evidence" value="ECO:0007669"/>
    <property type="project" value="InterPro"/>
</dbReference>
<gene>
    <name evidence="8" type="ORF">EDD74_13110</name>
    <name evidence="7" type="ORF">FAEUMB_05680</name>
</gene>
<reference evidence="7 10" key="1">
    <citation type="journal article" date="2018" name="Int. J. Syst. Evol. Microbiol.">
        <title>Draft Genome Sequence of Faecalimonas umbilicata JCM 30896T, an Acetate-Producing Bacterium Isolated from Human Feces.</title>
        <authorList>
            <person name="Sakamoto M."/>
            <person name="Ikeyama N."/>
            <person name="Yuki M."/>
            <person name="Ohkuma M."/>
        </authorList>
    </citation>
    <scope>NUCLEOTIDE SEQUENCE [LARGE SCALE GENOMIC DNA]</scope>
    <source>
        <strain evidence="7 10">EGH7</strain>
    </source>
</reference>
<reference evidence="8 9" key="2">
    <citation type="submission" date="2019-03" db="EMBL/GenBank/DDBJ databases">
        <title>Genomic Encyclopedia of Type Strains, Phase IV (KMG-IV): sequencing the most valuable type-strain genomes for metagenomic binning, comparative biology and taxonomic classification.</title>
        <authorList>
            <person name="Goeker M."/>
        </authorList>
    </citation>
    <scope>NUCLEOTIDE SEQUENCE [LARGE SCALE GENOMIC DNA]</scope>
    <source>
        <strain evidence="8 9">DSM 103426</strain>
    </source>
</reference>
<proteinExistence type="predicted"/>
<keyword evidence="1 4" id="KW-0732">Signal</keyword>
<feature type="region of interest" description="Disordered" evidence="3">
    <location>
        <begin position="207"/>
        <end position="265"/>
    </location>
</feature>
<evidence type="ECO:0000256" key="4">
    <source>
        <dbReference type="SAM" id="SignalP"/>
    </source>
</evidence>